<dbReference type="CDD" id="cd03089">
    <property type="entry name" value="PMM_PGM"/>
    <property type="match status" value="1"/>
</dbReference>
<evidence type="ECO:0000256" key="6">
    <source>
        <dbReference type="ARBA" id="ARBA00023235"/>
    </source>
</evidence>
<protein>
    <recommendedName>
        <fullName evidence="13">Phosphomannomutase</fullName>
    </recommendedName>
</protein>
<dbReference type="Pfam" id="PF02880">
    <property type="entry name" value="PGM_PMM_III"/>
    <property type="match status" value="1"/>
</dbReference>
<feature type="domain" description="Alpha-D-phosphohexomutase alpha/beta/alpha" evidence="9">
    <location>
        <begin position="156"/>
        <end position="252"/>
    </location>
</feature>
<dbReference type="Gene3D" id="3.40.120.10">
    <property type="entry name" value="Alpha-D-Glucose-1,6-Bisphosphate, subunit A, domain 3"/>
    <property type="match status" value="3"/>
</dbReference>
<comment type="caution">
    <text evidence="11">The sequence shown here is derived from an EMBL/GenBank/DDBJ whole genome shotgun (WGS) entry which is preliminary data.</text>
</comment>
<evidence type="ECO:0000313" key="12">
    <source>
        <dbReference type="Proteomes" id="UP000178348"/>
    </source>
</evidence>
<dbReference type="PROSITE" id="PS00710">
    <property type="entry name" value="PGM_PMM"/>
    <property type="match status" value="1"/>
</dbReference>
<dbReference type="Pfam" id="PF02878">
    <property type="entry name" value="PGM_PMM_I"/>
    <property type="match status" value="1"/>
</dbReference>
<keyword evidence="4 7" id="KW-0479">Metal-binding</keyword>
<comment type="cofactor">
    <cofactor evidence="1">
        <name>Mg(2+)</name>
        <dbReference type="ChEBI" id="CHEBI:18420"/>
    </cofactor>
</comment>
<dbReference type="PANTHER" id="PTHR43771">
    <property type="entry name" value="PHOSPHOMANNOMUTASE"/>
    <property type="match status" value="1"/>
</dbReference>
<dbReference type="EMBL" id="MHLB01000012">
    <property type="protein sequence ID" value="OGZ02418.1"/>
    <property type="molecule type" value="Genomic_DNA"/>
</dbReference>
<evidence type="ECO:0000259" key="8">
    <source>
        <dbReference type="Pfam" id="PF02878"/>
    </source>
</evidence>
<evidence type="ECO:0000256" key="5">
    <source>
        <dbReference type="ARBA" id="ARBA00022842"/>
    </source>
</evidence>
<reference evidence="11 12" key="1">
    <citation type="journal article" date="2016" name="Nat. Commun.">
        <title>Thousands of microbial genomes shed light on interconnected biogeochemical processes in an aquifer system.</title>
        <authorList>
            <person name="Anantharaman K."/>
            <person name="Brown C.T."/>
            <person name="Hug L.A."/>
            <person name="Sharon I."/>
            <person name="Castelle C.J."/>
            <person name="Probst A.J."/>
            <person name="Thomas B.C."/>
            <person name="Singh A."/>
            <person name="Wilkins M.J."/>
            <person name="Karaoz U."/>
            <person name="Brodie E.L."/>
            <person name="Williams K.H."/>
            <person name="Hubbard S.S."/>
            <person name="Banfield J.F."/>
        </authorList>
    </citation>
    <scope>NUCLEOTIDE SEQUENCE [LARGE SCALE GENOMIC DNA]</scope>
</reference>
<dbReference type="Gene3D" id="3.30.310.50">
    <property type="entry name" value="Alpha-D-phosphohexomutase, C-terminal domain"/>
    <property type="match status" value="1"/>
</dbReference>
<gene>
    <name evidence="11" type="ORF">A2946_00605</name>
</gene>
<evidence type="ECO:0000256" key="1">
    <source>
        <dbReference type="ARBA" id="ARBA00001946"/>
    </source>
</evidence>
<dbReference type="Proteomes" id="UP000178348">
    <property type="component" value="Unassembled WGS sequence"/>
</dbReference>
<dbReference type="InterPro" id="IPR005846">
    <property type="entry name" value="A-D-PHexomutase_a/b/a-III"/>
</dbReference>
<dbReference type="PRINTS" id="PR00509">
    <property type="entry name" value="PGMPMM"/>
</dbReference>
<proteinExistence type="inferred from homology"/>
<organism evidence="11 12">
    <name type="scientific">Candidatus Liptonbacteria bacterium RIFCSPLOWO2_01_FULL_53_13</name>
    <dbReference type="NCBI Taxonomy" id="1798651"/>
    <lineage>
        <taxon>Bacteria</taxon>
        <taxon>Candidatus Liptoniibacteriota</taxon>
    </lineage>
</organism>
<dbReference type="InterPro" id="IPR005845">
    <property type="entry name" value="A-D-PHexomutase_a/b/a-II"/>
</dbReference>
<dbReference type="GO" id="GO:0016868">
    <property type="term" value="F:intramolecular phosphotransferase activity"/>
    <property type="evidence" value="ECO:0007669"/>
    <property type="project" value="InterPro"/>
</dbReference>
<dbReference type="InterPro" id="IPR005841">
    <property type="entry name" value="Alpha-D-phosphohexomutase_SF"/>
</dbReference>
<evidence type="ECO:0008006" key="13">
    <source>
        <dbReference type="Google" id="ProtNLM"/>
    </source>
</evidence>
<evidence type="ECO:0000259" key="9">
    <source>
        <dbReference type="Pfam" id="PF02879"/>
    </source>
</evidence>
<comment type="similarity">
    <text evidence="2 7">Belongs to the phosphohexose mutase family.</text>
</comment>
<evidence type="ECO:0000259" key="10">
    <source>
        <dbReference type="Pfam" id="PF02880"/>
    </source>
</evidence>
<dbReference type="GO" id="GO:0005975">
    <property type="term" value="P:carbohydrate metabolic process"/>
    <property type="evidence" value="ECO:0007669"/>
    <property type="project" value="InterPro"/>
</dbReference>
<keyword evidence="5 7" id="KW-0460">Magnesium</keyword>
<dbReference type="AlphaFoldDB" id="A0A1G2CPN8"/>
<keyword evidence="3" id="KW-0597">Phosphoprotein</keyword>
<dbReference type="InterPro" id="IPR016055">
    <property type="entry name" value="A-D-PHexomutase_a/b/a-I/II/III"/>
</dbReference>
<dbReference type="SUPFAM" id="SSF55957">
    <property type="entry name" value="Phosphoglucomutase, C-terminal domain"/>
    <property type="match status" value="1"/>
</dbReference>
<dbReference type="InterPro" id="IPR005844">
    <property type="entry name" value="A-D-PHexomutase_a/b/a-I"/>
</dbReference>
<feature type="domain" description="Alpha-D-phosphohexomutase alpha/beta/alpha" evidence="8">
    <location>
        <begin position="7"/>
        <end position="137"/>
    </location>
</feature>
<evidence type="ECO:0000313" key="11">
    <source>
        <dbReference type="EMBL" id="OGZ02418.1"/>
    </source>
</evidence>
<evidence type="ECO:0000256" key="2">
    <source>
        <dbReference type="ARBA" id="ARBA00010231"/>
    </source>
</evidence>
<evidence type="ECO:0000256" key="3">
    <source>
        <dbReference type="ARBA" id="ARBA00022553"/>
    </source>
</evidence>
<feature type="domain" description="Alpha-D-phosphohexomutase alpha/beta/alpha" evidence="10">
    <location>
        <begin position="258"/>
        <end position="365"/>
    </location>
</feature>
<dbReference type="InterPro" id="IPR036900">
    <property type="entry name" value="A-D-PHexomutase_C_sf"/>
</dbReference>
<dbReference type="SUPFAM" id="SSF53738">
    <property type="entry name" value="Phosphoglucomutase, first 3 domains"/>
    <property type="match status" value="3"/>
</dbReference>
<dbReference type="Pfam" id="PF02879">
    <property type="entry name" value="PGM_PMM_II"/>
    <property type="match status" value="1"/>
</dbReference>
<dbReference type="InterPro" id="IPR016066">
    <property type="entry name" value="A-D-PHexomutase_CS"/>
</dbReference>
<name>A0A1G2CPN8_9BACT</name>
<sequence length="475" mass="52396">MHINPDIFRGYDVRGLVGTDLNPEVAEHFGKAFGTYLKRRGVTRCVVGRDARATSPAYAAAIIRGLQWAGMDIIDIGMTLVGTFYWSQYFLERQGGVYISASHNPPEFNGFKFANGFSETLVTEGIQELRRLTAEEDYEQSPSPGACATQDVREAYYADILRRIPLAKKFRVLVDASASTAGTLAPELLRRAGCEVVEKNCVVDPSFPLGVADPTASEVMERVGGEVRAARTDLGFTYDADGDRIGIVDEKGQTIWNDVLVALFALDTLAAHPGATIMYNTLCSKVVHDAIVGAGGTPFMWRTGHSFLKKKNQEVGAAFIGELSGHFFFSKDFHNHDDGLYSTMRLLRYLAHTNQSLLQAVSALPRYISSPEIKVFCADDKKVDLVARITPLLSRDFPSAEVISDERAGDGVRLDFPDGMFVLRYSQNGPYLTVKFEGKTKERYDALKGYIQNLLHGFPEIDWTSSINVNVASLS</sequence>
<dbReference type="PANTHER" id="PTHR43771:SF2">
    <property type="entry name" value="PHOSPHOMANNOMUTASE_PHOSPHOGLUCOMUTASE"/>
    <property type="match status" value="1"/>
</dbReference>
<accession>A0A1G2CPN8</accession>
<evidence type="ECO:0000256" key="7">
    <source>
        <dbReference type="RuleBase" id="RU004326"/>
    </source>
</evidence>
<evidence type="ECO:0000256" key="4">
    <source>
        <dbReference type="ARBA" id="ARBA00022723"/>
    </source>
</evidence>
<keyword evidence="6" id="KW-0413">Isomerase</keyword>
<dbReference type="GO" id="GO:0000287">
    <property type="term" value="F:magnesium ion binding"/>
    <property type="evidence" value="ECO:0007669"/>
    <property type="project" value="InterPro"/>
</dbReference>